<gene>
    <name evidence="1" type="ORF">CLV59_105212</name>
</gene>
<protein>
    <submittedName>
        <fullName evidence="1">Uncharacterized protein</fullName>
    </submittedName>
</protein>
<proteinExistence type="predicted"/>
<organism evidence="1 2">
    <name type="scientific">Chitinophaga dinghuensis</name>
    <dbReference type="NCBI Taxonomy" id="1539050"/>
    <lineage>
        <taxon>Bacteria</taxon>
        <taxon>Pseudomonadati</taxon>
        <taxon>Bacteroidota</taxon>
        <taxon>Chitinophagia</taxon>
        <taxon>Chitinophagales</taxon>
        <taxon>Chitinophagaceae</taxon>
        <taxon>Chitinophaga</taxon>
    </lineage>
</organism>
<name>A0A327VYY1_9BACT</name>
<evidence type="ECO:0000313" key="2">
    <source>
        <dbReference type="Proteomes" id="UP000249819"/>
    </source>
</evidence>
<dbReference type="AlphaFoldDB" id="A0A327VYY1"/>
<reference evidence="1 2" key="1">
    <citation type="submission" date="2018-06" db="EMBL/GenBank/DDBJ databases">
        <title>Genomic Encyclopedia of Archaeal and Bacterial Type Strains, Phase II (KMG-II): from individual species to whole genera.</title>
        <authorList>
            <person name="Goeker M."/>
        </authorList>
    </citation>
    <scope>NUCLEOTIDE SEQUENCE [LARGE SCALE GENOMIC DNA]</scope>
    <source>
        <strain evidence="1 2">DSM 29821</strain>
    </source>
</reference>
<sequence>MLSSCIINDLGEKKEIRVLYSEKYFLQNTIFISFYKIFMM</sequence>
<dbReference type="EMBL" id="QLMA01000005">
    <property type="protein sequence ID" value="RAJ80105.1"/>
    <property type="molecule type" value="Genomic_DNA"/>
</dbReference>
<accession>A0A327VYY1</accession>
<evidence type="ECO:0000313" key="1">
    <source>
        <dbReference type="EMBL" id="RAJ80105.1"/>
    </source>
</evidence>
<dbReference type="Proteomes" id="UP000249819">
    <property type="component" value="Unassembled WGS sequence"/>
</dbReference>
<keyword evidence="2" id="KW-1185">Reference proteome</keyword>
<comment type="caution">
    <text evidence="1">The sequence shown here is derived from an EMBL/GenBank/DDBJ whole genome shotgun (WGS) entry which is preliminary data.</text>
</comment>